<dbReference type="GO" id="GO:0016787">
    <property type="term" value="F:hydrolase activity"/>
    <property type="evidence" value="ECO:0007669"/>
    <property type="project" value="UniProtKB-KW"/>
</dbReference>
<evidence type="ECO:0000259" key="1">
    <source>
        <dbReference type="Pfam" id="PF01425"/>
    </source>
</evidence>
<dbReference type="Gene3D" id="3.90.1300.10">
    <property type="entry name" value="Amidase signature (AS) domain"/>
    <property type="match status" value="1"/>
</dbReference>
<dbReference type="Proteomes" id="UP000295818">
    <property type="component" value="Unassembled WGS sequence"/>
</dbReference>
<dbReference type="Pfam" id="PF21986">
    <property type="entry name" value="AH_C"/>
    <property type="match status" value="1"/>
</dbReference>
<dbReference type="Gene3D" id="3.10.490.10">
    <property type="entry name" value="Gamma-glutamyl cyclotransferase-like"/>
    <property type="match status" value="1"/>
</dbReference>
<dbReference type="InterPro" id="IPR036928">
    <property type="entry name" value="AS_sf"/>
</dbReference>
<dbReference type="PANTHER" id="PTHR11895">
    <property type="entry name" value="TRANSAMIDASE"/>
    <property type="match status" value="1"/>
</dbReference>
<dbReference type="EMBL" id="SLWM01000002">
    <property type="protein sequence ID" value="TCO29785.1"/>
    <property type="molecule type" value="Genomic_DNA"/>
</dbReference>
<feature type="domain" description="Amidase" evidence="1">
    <location>
        <begin position="13"/>
        <end position="385"/>
    </location>
</feature>
<comment type="caution">
    <text evidence="3">The sequence shown here is derived from an EMBL/GenBank/DDBJ whole genome shotgun (WGS) entry which is preliminary data.</text>
</comment>
<evidence type="ECO:0000313" key="4">
    <source>
        <dbReference type="Proteomes" id="UP000295818"/>
    </source>
</evidence>
<evidence type="ECO:0000259" key="2">
    <source>
        <dbReference type="Pfam" id="PF21986"/>
    </source>
</evidence>
<dbReference type="Pfam" id="PF01425">
    <property type="entry name" value="Amidase"/>
    <property type="match status" value="1"/>
</dbReference>
<dbReference type="RefSeq" id="WP_132187879.1">
    <property type="nucleotide sequence ID" value="NZ_SLWM01000002.1"/>
</dbReference>
<protein>
    <submittedName>
        <fullName evidence="3">Allophanate hydrolase</fullName>
    </submittedName>
</protein>
<reference evidence="3 4" key="1">
    <citation type="journal article" date="2015" name="Stand. Genomic Sci.">
        <title>Genomic Encyclopedia of Bacterial and Archaeal Type Strains, Phase III: the genomes of soil and plant-associated and newly described type strains.</title>
        <authorList>
            <person name="Whitman W.B."/>
            <person name="Woyke T."/>
            <person name="Klenk H.P."/>
            <person name="Zhou Y."/>
            <person name="Lilburn T.G."/>
            <person name="Beck B.J."/>
            <person name="De Vos P."/>
            <person name="Vandamme P."/>
            <person name="Eisen J.A."/>
            <person name="Garrity G."/>
            <person name="Hugenholtz P."/>
            <person name="Kyrpides N.C."/>
        </authorList>
    </citation>
    <scope>NUCLEOTIDE SEQUENCE [LARGE SCALE GENOMIC DNA]</scope>
    <source>
        <strain evidence="3 4">VKM Ac-2538</strain>
    </source>
</reference>
<gene>
    <name evidence="3" type="ORF">EV644_102506</name>
</gene>
<keyword evidence="3" id="KW-0378">Hydrolase</keyword>
<dbReference type="NCBIfam" id="NF006043">
    <property type="entry name" value="PRK08186.1"/>
    <property type="match status" value="1"/>
</dbReference>
<evidence type="ECO:0000313" key="3">
    <source>
        <dbReference type="EMBL" id="TCO29785.1"/>
    </source>
</evidence>
<dbReference type="SUPFAM" id="SSF75304">
    <property type="entry name" value="Amidase signature (AS) enzymes"/>
    <property type="match status" value="1"/>
</dbReference>
<dbReference type="InterPro" id="IPR014085">
    <property type="entry name" value="Allophanate_hydrolase"/>
</dbReference>
<dbReference type="InterPro" id="IPR000120">
    <property type="entry name" value="Amidase"/>
</dbReference>
<dbReference type="InterPro" id="IPR053844">
    <property type="entry name" value="AH_C"/>
</dbReference>
<proteinExistence type="predicted"/>
<sequence>MTVWITRVDPVEPATGPLHGLTMALKDNIDLAGVPTTAGDPRNDQPAEHNAFVVDRLVEAGAVPLGKTNLDQYATGLVGTRSPYGACHSVFSELHVSGGSSSGSAVAVATGAVDFALGTDTAGSGRVPAAFNALVGIKPSRGLVSAQGVMPACRSLDCVTVMARTVGTARKVLDVMATFDPDDAWSRRASDLPRGRSTRTPGAAAVIGVPDLPLELDPLHEQAWQETLDQAHRLGEVVKVDVRPLLEAAELLYSGPWLAERWLAFGDKMVDDPAVDPTVRTIVRNGAGLTAAEAFAGFDRLATLARASESLWAQLDALLLPVTSTHPTLAAVAADPIGVNSQLGRFTNMVNLLDLCAVAFPGPARADGLPFGIQLLAPAGHDNVVIDLAAVWCGEPTRSSEVLLAVAGAHLSGQPLNHELVRRGGRLAFDARTAPEYRMYLLEGPRPGLTRTVEPLAGGPGIAVEVWSLPAGEFAGFAATVDPPLALGPLELSDGQRVLGFVCTADGADPDREITEHGSWRNYLA</sequence>
<dbReference type="InterPro" id="IPR023631">
    <property type="entry name" value="Amidase_dom"/>
</dbReference>
<dbReference type="Gene3D" id="1.20.58.1700">
    <property type="match status" value="1"/>
</dbReference>
<accession>A0ABY2BSD9</accession>
<organism evidence="3 4">
    <name type="scientific">Kribbella orskensis</name>
    <dbReference type="NCBI Taxonomy" id="2512216"/>
    <lineage>
        <taxon>Bacteria</taxon>
        <taxon>Bacillati</taxon>
        <taxon>Actinomycetota</taxon>
        <taxon>Actinomycetes</taxon>
        <taxon>Propionibacteriales</taxon>
        <taxon>Kribbellaceae</taxon>
        <taxon>Kribbella</taxon>
    </lineage>
</organism>
<dbReference type="NCBIfam" id="TIGR02713">
    <property type="entry name" value="allophanate_hyd"/>
    <property type="match status" value="1"/>
</dbReference>
<keyword evidence="4" id="KW-1185">Reference proteome</keyword>
<dbReference type="PANTHER" id="PTHR11895:SF169">
    <property type="entry name" value="GLUTAMYL-TRNA(GLN) AMIDOTRANSFERASE"/>
    <property type="match status" value="1"/>
</dbReference>
<feature type="domain" description="Allophanate hydrolase C-terminal" evidence="2">
    <location>
        <begin position="403"/>
        <end position="525"/>
    </location>
</feature>
<name>A0ABY2BSD9_9ACTN</name>